<accession>A0A915EA90</accession>
<keyword evidence="1" id="KW-1185">Reference proteome</keyword>
<proteinExistence type="predicted"/>
<dbReference type="AlphaFoldDB" id="A0A915EA90"/>
<protein>
    <submittedName>
        <fullName evidence="2">Decapping nuclease</fullName>
    </submittedName>
</protein>
<sequence>MAGLESRNSTLILVIWRHLLNLSELRKPEGARLVVVGPSNLVVDEKQIDVIHHVEGLSLQRPKPHSADAKKGPLPEQFDQLMRRKDIRAVCRRGGLTTLRCCSFGSVQGKPEAWVECANSQVGQYPMFLRPVNAEVNCMHTLCIAHNAEDLKSWIRARPQSSNYCVDYLVEECLENGYEFIAIVSSKTGLIGAFSTIDKKRTFYMSVKSQAAYGIEYFNADQTRDILPGVESFVMQSMKTVFNRSINSLVFVKGFYRGHNTITFMGGSLELRKGSLATLFREANNNKTWEVFAVETQFGSEVQKTSTSSSNGHLQQISFRTNTMLSSIFLIPKVFCCIKPK</sequence>
<organism evidence="1 2">
    <name type="scientific">Ditylenchus dipsaci</name>
    <dbReference type="NCBI Taxonomy" id="166011"/>
    <lineage>
        <taxon>Eukaryota</taxon>
        <taxon>Metazoa</taxon>
        <taxon>Ecdysozoa</taxon>
        <taxon>Nematoda</taxon>
        <taxon>Chromadorea</taxon>
        <taxon>Rhabditida</taxon>
        <taxon>Tylenchina</taxon>
        <taxon>Tylenchomorpha</taxon>
        <taxon>Sphaerularioidea</taxon>
        <taxon>Anguinidae</taxon>
        <taxon>Anguininae</taxon>
        <taxon>Ditylenchus</taxon>
    </lineage>
</organism>
<evidence type="ECO:0000313" key="2">
    <source>
        <dbReference type="WBParaSite" id="jg4010"/>
    </source>
</evidence>
<dbReference type="WBParaSite" id="jg4010">
    <property type="protein sequence ID" value="jg4010"/>
    <property type="gene ID" value="jg4010"/>
</dbReference>
<dbReference type="Proteomes" id="UP000887574">
    <property type="component" value="Unplaced"/>
</dbReference>
<name>A0A915EA90_9BILA</name>
<evidence type="ECO:0000313" key="1">
    <source>
        <dbReference type="Proteomes" id="UP000887574"/>
    </source>
</evidence>
<reference evidence="2" key="1">
    <citation type="submission" date="2022-11" db="UniProtKB">
        <authorList>
            <consortium name="WormBaseParasite"/>
        </authorList>
    </citation>
    <scope>IDENTIFICATION</scope>
</reference>